<gene>
    <name evidence="2" type="ORF">M0R45_016159</name>
</gene>
<comment type="caution">
    <text evidence="2">The sequence shown here is derived from an EMBL/GenBank/DDBJ whole genome shotgun (WGS) entry which is preliminary data.</text>
</comment>
<protein>
    <submittedName>
        <fullName evidence="2">Uncharacterized protein</fullName>
    </submittedName>
</protein>
<evidence type="ECO:0000256" key="1">
    <source>
        <dbReference type="SAM" id="MobiDB-lite"/>
    </source>
</evidence>
<dbReference type="AlphaFoldDB" id="A0AAW1XU47"/>
<evidence type="ECO:0000313" key="3">
    <source>
        <dbReference type="Proteomes" id="UP001457282"/>
    </source>
</evidence>
<evidence type="ECO:0000313" key="2">
    <source>
        <dbReference type="EMBL" id="KAK9939464.1"/>
    </source>
</evidence>
<feature type="compositionally biased region" description="Basic residues" evidence="1">
    <location>
        <begin position="69"/>
        <end position="80"/>
    </location>
</feature>
<reference evidence="2 3" key="1">
    <citation type="journal article" date="2023" name="G3 (Bethesda)">
        <title>A chromosome-length genome assembly and annotation of blackberry (Rubus argutus, cv. 'Hillquist').</title>
        <authorList>
            <person name="Bruna T."/>
            <person name="Aryal R."/>
            <person name="Dudchenko O."/>
            <person name="Sargent D.J."/>
            <person name="Mead D."/>
            <person name="Buti M."/>
            <person name="Cavallini A."/>
            <person name="Hytonen T."/>
            <person name="Andres J."/>
            <person name="Pham M."/>
            <person name="Weisz D."/>
            <person name="Mascagni F."/>
            <person name="Usai G."/>
            <person name="Natali L."/>
            <person name="Bassil N."/>
            <person name="Fernandez G.E."/>
            <person name="Lomsadze A."/>
            <person name="Armour M."/>
            <person name="Olukolu B."/>
            <person name="Poorten T."/>
            <person name="Britton C."/>
            <person name="Davik J."/>
            <person name="Ashrafi H."/>
            <person name="Aiden E.L."/>
            <person name="Borodovsky M."/>
            <person name="Worthington M."/>
        </authorList>
    </citation>
    <scope>NUCLEOTIDE SEQUENCE [LARGE SCALE GENOMIC DNA]</scope>
    <source>
        <strain evidence="2">PI 553951</strain>
    </source>
</reference>
<accession>A0AAW1XU47</accession>
<name>A0AAW1XU47_RUBAR</name>
<feature type="region of interest" description="Disordered" evidence="1">
    <location>
        <begin position="51"/>
        <end position="96"/>
    </location>
</feature>
<proteinExistence type="predicted"/>
<keyword evidence="3" id="KW-1185">Reference proteome</keyword>
<sequence>MMGTKILHLKCCTGYKCPGDILNEQEDDDPFTEKSMKHHCEWVRKMEGSGADLKVSKRDGQASNPNSKGKAKYRHEKKRNSTTSNRARSGSKRKSRGSFLEIEMRNRYEESIDIGFEIFRSYAKLMAPSDIWDKIDVETAKVQAFFIR</sequence>
<dbReference type="EMBL" id="JBEDUW010000003">
    <property type="protein sequence ID" value="KAK9939464.1"/>
    <property type="molecule type" value="Genomic_DNA"/>
</dbReference>
<organism evidence="2 3">
    <name type="scientific">Rubus argutus</name>
    <name type="common">Southern blackberry</name>
    <dbReference type="NCBI Taxonomy" id="59490"/>
    <lineage>
        <taxon>Eukaryota</taxon>
        <taxon>Viridiplantae</taxon>
        <taxon>Streptophyta</taxon>
        <taxon>Embryophyta</taxon>
        <taxon>Tracheophyta</taxon>
        <taxon>Spermatophyta</taxon>
        <taxon>Magnoliopsida</taxon>
        <taxon>eudicotyledons</taxon>
        <taxon>Gunneridae</taxon>
        <taxon>Pentapetalae</taxon>
        <taxon>rosids</taxon>
        <taxon>fabids</taxon>
        <taxon>Rosales</taxon>
        <taxon>Rosaceae</taxon>
        <taxon>Rosoideae</taxon>
        <taxon>Rosoideae incertae sedis</taxon>
        <taxon>Rubus</taxon>
    </lineage>
</organism>
<dbReference type="Proteomes" id="UP001457282">
    <property type="component" value="Unassembled WGS sequence"/>
</dbReference>